<evidence type="ECO:0000313" key="1">
    <source>
        <dbReference type="EMBL" id="CAK9142667.1"/>
    </source>
</evidence>
<protein>
    <submittedName>
        <fullName evidence="1">Uncharacterized protein</fullName>
    </submittedName>
</protein>
<comment type="caution">
    <text evidence="1">The sequence shown here is derived from an EMBL/GenBank/DDBJ whole genome shotgun (WGS) entry which is preliminary data.</text>
</comment>
<keyword evidence="2" id="KW-1185">Reference proteome</keyword>
<accession>A0ABC8RED7</accession>
<evidence type="ECO:0000313" key="2">
    <source>
        <dbReference type="Proteomes" id="UP001642360"/>
    </source>
</evidence>
<name>A0ABC8RED7_9AQUA</name>
<gene>
    <name evidence="1" type="ORF">ILEXP_LOCUS10347</name>
</gene>
<dbReference type="EMBL" id="CAUOFW020001243">
    <property type="protein sequence ID" value="CAK9142667.1"/>
    <property type="molecule type" value="Genomic_DNA"/>
</dbReference>
<reference evidence="1 2" key="1">
    <citation type="submission" date="2024-02" db="EMBL/GenBank/DDBJ databases">
        <authorList>
            <person name="Vignale AGUSTIN F."/>
            <person name="Sosa J E."/>
            <person name="Modenutti C."/>
        </authorList>
    </citation>
    <scope>NUCLEOTIDE SEQUENCE [LARGE SCALE GENOMIC DNA]</scope>
</reference>
<proteinExistence type="predicted"/>
<sequence length="99" mass="12047">MTNLACRLRFAKPQANNIQVTDWLTKILKAFLPENLTREISWDIYEDDSWYRNFCLYWFAVVREREKELTLDTRWFYTRRQAKRGDQSERGGGDWRGMC</sequence>
<dbReference type="Proteomes" id="UP001642360">
    <property type="component" value="Unassembled WGS sequence"/>
</dbReference>
<dbReference type="AlphaFoldDB" id="A0ABC8RED7"/>
<organism evidence="1 2">
    <name type="scientific">Ilex paraguariensis</name>
    <name type="common">yerba mate</name>
    <dbReference type="NCBI Taxonomy" id="185542"/>
    <lineage>
        <taxon>Eukaryota</taxon>
        <taxon>Viridiplantae</taxon>
        <taxon>Streptophyta</taxon>
        <taxon>Embryophyta</taxon>
        <taxon>Tracheophyta</taxon>
        <taxon>Spermatophyta</taxon>
        <taxon>Magnoliopsida</taxon>
        <taxon>eudicotyledons</taxon>
        <taxon>Gunneridae</taxon>
        <taxon>Pentapetalae</taxon>
        <taxon>asterids</taxon>
        <taxon>campanulids</taxon>
        <taxon>Aquifoliales</taxon>
        <taxon>Aquifoliaceae</taxon>
        <taxon>Ilex</taxon>
    </lineage>
</organism>